<dbReference type="OrthoDB" id="772949at2"/>
<name>A0A501QE67_9FLAO</name>
<feature type="transmembrane region" description="Helical" evidence="1">
    <location>
        <begin position="7"/>
        <end position="29"/>
    </location>
</feature>
<reference evidence="2 3" key="2">
    <citation type="submission" date="2019-06" db="EMBL/GenBank/DDBJ databases">
        <authorList>
            <person name="Seo Y."/>
        </authorList>
    </citation>
    <scope>NUCLEOTIDE SEQUENCE [LARGE SCALE GENOMIC DNA]</scope>
    <source>
        <strain evidence="2 3">MaA-Y11</strain>
    </source>
</reference>
<organism evidence="2 3">
    <name type="scientific">Flavobacterium microcysteis</name>
    <dbReference type="NCBI Taxonomy" id="2596891"/>
    <lineage>
        <taxon>Bacteria</taxon>
        <taxon>Pseudomonadati</taxon>
        <taxon>Bacteroidota</taxon>
        <taxon>Flavobacteriia</taxon>
        <taxon>Flavobacteriales</taxon>
        <taxon>Flavobacteriaceae</taxon>
        <taxon>Flavobacterium</taxon>
    </lineage>
</organism>
<evidence type="ECO:0000313" key="2">
    <source>
        <dbReference type="EMBL" id="TPD71110.1"/>
    </source>
</evidence>
<evidence type="ECO:0008006" key="4">
    <source>
        <dbReference type="Google" id="ProtNLM"/>
    </source>
</evidence>
<proteinExistence type="predicted"/>
<sequence>MKTRMKLMAALKIWIAIYPSITLFLFLFGEALSSLPLYLRTLILTLALVPWVVFIGIPLIDKFFKIGQSPNQKK</sequence>
<dbReference type="Proteomes" id="UP000319175">
    <property type="component" value="Unassembled WGS sequence"/>
</dbReference>
<dbReference type="EMBL" id="VFJE01000051">
    <property type="protein sequence ID" value="TPD71110.1"/>
    <property type="molecule type" value="Genomic_DNA"/>
</dbReference>
<accession>A0A501QE67</accession>
<reference evidence="2 3" key="1">
    <citation type="submission" date="2019-06" db="EMBL/GenBank/DDBJ databases">
        <title>Flavobacterium sp. MaA-Y11 from geoumgang.</title>
        <authorList>
            <person name="Jeong S."/>
        </authorList>
    </citation>
    <scope>NUCLEOTIDE SEQUENCE [LARGE SCALE GENOMIC DNA]</scope>
    <source>
        <strain evidence="2 3">MaA-Y11</strain>
    </source>
</reference>
<comment type="caution">
    <text evidence="2">The sequence shown here is derived from an EMBL/GenBank/DDBJ whole genome shotgun (WGS) entry which is preliminary data.</text>
</comment>
<keyword evidence="3" id="KW-1185">Reference proteome</keyword>
<keyword evidence="1" id="KW-0472">Membrane</keyword>
<gene>
    <name evidence="2" type="ORF">FJA49_04210</name>
</gene>
<keyword evidence="1" id="KW-1133">Transmembrane helix</keyword>
<dbReference type="RefSeq" id="WP_139999185.1">
    <property type="nucleotide sequence ID" value="NZ_VFJE01000051.1"/>
</dbReference>
<dbReference type="AlphaFoldDB" id="A0A501QE67"/>
<evidence type="ECO:0000313" key="3">
    <source>
        <dbReference type="Proteomes" id="UP000319175"/>
    </source>
</evidence>
<keyword evidence="1" id="KW-0812">Transmembrane</keyword>
<protein>
    <recommendedName>
        <fullName evidence="4">DUF2842 domain-containing protein</fullName>
    </recommendedName>
</protein>
<feature type="transmembrane region" description="Helical" evidence="1">
    <location>
        <begin position="41"/>
        <end position="64"/>
    </location>
</feature>
<evidence type="ECO:0000256" key="1">
    <source>
        <dbReference type="SAM" id="Phobius"/>
    </source>
</evidence>